<keyword evidence="9" id="KW-1185">Reference proteome</keyword>
<dbReference type="Ensembl" id="ENSMLUT00000025655.1">
    <property type="protein sequence ID" value="ENSMLUP00000021645.1"/>
    <property type="gene ID" value="ENSMLUG00000025492.1"/>
</dbReference>
<dbReference type="Gene3D" id="4.10.1060.10">
    <property type="entry name" value="Zinc finger, RanBP2-type"/>
    <property type="match status" value="1"/>
</dbReference>
<keyword evidence="2" id="KW-0479">Metal-binding</keyword>
<dbReference type="PANTHER" id="PTHR23111:SF64">
    <property type="entry name" value="TESTIS-EXPRESSED PROTEIN 13A"/>
    <property type="match status" value="1"/>
</dbReference>
<dbReference type="FunCoup" id="G1QD62">
    <property type="interactions" value="1"/>
</dbReference>
<evidence type="ECO:0000256" key="3">
    <source>
        <dbReference type="ARBA" id="ARBA00022771"/>
    </source>
</evidence>
<dbReference type="Proteomes" id="UP000001074">
    <property type="component" value="Unassembled WGS sequence"/>
</dbReference>
<dbReference type="STRING" id="59463.ENSMLUP00000021645"/>
<dbReference type="HOGENOM" id="CLU_736812_0_0_1"/>
<keyword evidence="4" id="KW-0862">Zinc</keyword>
<gene>
    <name evidence="8" type="primary">TEX13B</name>
</gene>
<dbReference type="AlphaFoldDB" id="G1QD62"/>
<proteinExistence type="inferred from homology"/>
<reference evidence="8" key="2">
    <citation type="submission" date="2025-08" db="UniProtKB">
        <authorList>
            <consortium name="Ensembl"/>
        </authorList>
    </citation>
    <scope>IDENTIFICATION</scope>
</reference>
<feature type="domain" description="RanBP2-type" evidence="7">
    <location>
        <begin position="323"/>
        <end position="347"/>
    </location>
</feature>
<feature type="compositionally biased region" description="Basic and acidic residues" evidence="6">
    <location>
        <begin position="299"/>
        <end position="309"/>
    </location>
</feature>
<dbReference type="InParanoid" id="G1QD62"/>
<keyword evidence="3 5" id="KW-0863">Zinc-finger</keyword>
<comment type="similarity">
    <text evidence="1">Belongs to the TEX13 family.</text>
</comment>
<dbReference type="PANTHER" id="PTHR23111">
    <property type="entry name" value="ZINC FINGER PROTEIN"/>
    <property type="match status" value="1"/>
</dbReference>
<evidence type="ECO:0000313" key="8">
    <source>
        <dbReference type="Ensembl" id="ENSMLUP00000021645.1"/>
    </source>
</evidence>
<dbReference type="InterPro" id="IPR001876">
    <property type="entry name" value="Znf_RanBP2"/>
</dbReference>
<dbReference type="EMBL" id="AAPE02002816">
    <property type="status" value="NOT_ANNOTATED_CDS"/>
    <property type="molecule type" value="Genomic_DNA"/>
</dbReference>
<dbReference type="OMA" id="FYFSETM"/>
<name>G1QD62_MYOLU</name>
<reference evidence="8" key="3">
    <citation type="submission" date="2025-09" db="UniProtKB">
        <authorList>
            <consortium name="Ensembl"/>
        </authorList>
    </citation>
    <scope>IDENTIFICATION</scope>
</reference>
<dbReference type="PROSITE" id="PS50199">
    <property type="entry name" value="ZF_RANBP2_2"/>
    <property type="match status" value="1"/>
</dbReference>
<dbReference type="eggNOG" id="KOG4198">
    <property type="taxonomic scope" value="Eukaryota"/>
</dbReference>
<dbReference type="InterPro" id="IPR036443">
    <property type="entry name" value="Znf_RanBP2_sf"/>
</dbReference>
<protein>
    <recommendedName>
        <fullName evidence="7">RanBP2-type domain-containing protein</fullName>
    </recommendedName>
</protein>
<accession>G1QD62</accession>
<evidence type="ECO:0000256" key="5">
    <source>
        <dbReference type="PROSITE-ProRule" id="PRU00322"/>
    </source>
</evidence>
<dbReference type="InterPro" id="IPR028193">
    <property type="entry name" value="TEX13A-D_N"/>
</dbReference>
<dbReference type="Pfam" id="PF15186">
    <property type="entry name" value="TEX13"/>
    <property type="match status" value="1"/>
</dbReference>
<evidence type="ECO:0000256" key="2">
    <source>
        <dbReference type="ARBA" id="ARBA00022723"/>
    </source>
</evidence>
<dbReference type="PROSITE" id="PS01358">
    <property type="entry name" value="ZF_RANBP2_1"/>
    <property type="match status" value="1"/>
</dbReference>
<evidence type="ECO:0000256" key="1">
    <source>
        <dbReference type="ARBA" id="ARBA00008287"/>
    </source>
</evidence>
<evidence type="ECO:0000313" key="9">
    <source>
        <dbReference type="Proteomes" id="UP000001074"/>
    </source>
</evidence>
<dbReference type="SUPFAM" id="SSF90209">
    <property type="entry name" value="Ran binding protein zinc finger-like"/>
    <property type="match status" value="1"/>
</dbReference>
<dbReference type="GeneTree" id="ENSGT00940000161342"/>
<dbReference type="GO" id="GO:0003729">
    <property type="term" value="F:mRNA binding"/>
    <property type="evidence" value="ECO:0007669"/>
    <property type="project" value="TreeGrafter"/>
</dbReference>
<reference evidence="8 9" key="1">
    <citation type="journal article" date="2011" name="Nature">
        <title>A high-resolution map of human evolutionary constraint using 29 mammals.</title>
        <authorList>
            <person name="Lindblad-Toh K."/>
            <person name="Garber M."/>
            <person name="Zuk O."/>
            <person name="Lin M.F."/>
            <person name="Parker B.J."/>
            <person name="Washietl S."/>
            <person name="Kheradpour P."/>
            <person name="Ernst J."/>
            <person name="Jordan G."/>
            <person name="Mauceli E."/>
            <person name="Ward L.D."/>
            <person name="Lowe C.B."/>
            <person name="Holloway A.K."/>
            <person name="Clamp M."/>
            <person name="Gnerre S."/>
            <person name="Alfoldi J."/>
            <person name="Beal K."/>
            <person name="Chang J."/>
            <person name="Clawson H."/>
            <person name="Cuff J."/>
            <person name="Di Palma F."/>
            <person name="Fitzgerald S."/>
            <person name="Flicek P."/>
            <person name="Guttman M."/>
            <person name="Hubisz M.J."/>
            <person name="Jaffe D.B."/>
            <person name="Jungreis I."/>
            <person name="Kent W.J."/>
            <person name="Kostka D."/>
            <person name="Lara M."/>
            <person name="Martins A.L."/>
            <person name="Massingham T."/>
            <person name="Moltke I."/>
            <person name="Raney B.J."/>
            <person name="Rasmussen M.D."/>
            <person name="Robinson J."/>
            <person name="Stark A."/>
            <person name="Vilella A.J."/>
            <person name="Wen J."/>
            <person name="Xie X."/>
            <person name="Zody M.C."/>
            <person name="Baldwin J."/>
            <person name="Bloom T."/>
            <person name="Chin C.W."/>
            <person name="Heiman D."/>
            <person name="Nicol R."/>
            <person name="Nusbaum C."/>
            <person name="Young S."/>
            <person name="Wilkinson J."/>
            <person name="Worley K.C."/>
            <person name="Kovar C.L."/>
            <person name="Muzny D.M."/>
            <person name="Gibbs R.A."/>
            <person name="Cree A."/>
            <person name="Dihn H.H."/>
            <person name="Fowler G."/>
            <person name="Jhangiani S."/>
            <person name="Joshi V."/>
            <person name="Lee S."/>
            <person name="Lewis L.R."/>
            <person name="Nazareth L.V."/>
            <person name="Okwuonu G."/>
            <person name="Santibanez J."/>
            <person name="Warren W.C."/>
            <person name="Mardis E.R."/>
            <person name="Weinstock G.M."/>
            <person name="Wilson R.K."/>
            <person name="Delehaunty K."/>
            <person name="Dooling D."/>
            <person name="Fronik C."/>
            <person name="Fulton L."/>
            <person name="Fulton B."/>
            <person name="Graves T."/>
            <person name="Minx P."/>
            <person name="Sodergren E."/>
            <person name="Birney E."/>
            <person name="Margulies E.H."/>
            <person name="Herrero J."/>
            <person name="Green E.D."/>
            <person name="Haussler D."/>
            <person name="Siepel A."/>
            <person name="Goldman N."/>
            <person name="Pollard K.S."/>
            <person name="Pedersen J.S."/>
            <person name="Lander E.S."/>
            <person name="Kellis M."/>
        </authorList>
    </citation>
    <scope>NUCLEOTIDE SEQUENCE [LARGE SCALE GENOMIC DNA]</scope>
</reference>
<organism evidence="8 9">
    <name type="scientific">Myotis lucifugus</name>
    <name type="common">Little brown bat</name>
    <dbReference type="NCBI Taxonomy" id="59463"/>
    <lineage>
        <taxon>Eukaryota</taxon>
        <taxon>Metazoa</taxon>
        <taxon>Chordata</taxon>
        <taxon>Craniata</taxon>
        <taxon>Vertebrata</taxon>
        <taxon>Euteleostomi</taxon>
        <taxon>Mammalia</taxon>
        <taxon>Eutheria</taxon>
        <taxon>Laurasiatheria</taxon>
        <taxon>Chiroptera</taxon>
        <taxon>Yangochiroptera</taxon>
        <taxon>Vespertilionidae</taxon>
        <taxon>Myotis</taxon>
    </lineage>
</organism>
<feature type="region of interest" description="Disordered" evidence="6">
    <location>
        <begin position="288"/>
        <end position="323"/>
    </location>
</feature>
<evidence type="ECO:0000256" key="4">
    <source>
        <dbReference type="ARBA" id="ARBA00022833"/>
    </source>
</evidence>
<dbReference type="GO" id="GO:0008270">
    <property type="term" value="F:zinc ion binding"/>
    <property type="evidence" value="ECO:0007669"/>
    <property type="project" value="UniProtKB-KW"/>
</dbReference>
<sequence length="355" mass="39700">MALRPEDPSAGFQHGNVVAFINEKMARHIKGPEFYLENISLSWAEVEDKLRAILENSAVTSEAKEACAWGSLALGVRCARRQGQLHACRVQWLQDFTKLHKSALQALASNMKEVTEKHEMECKEAAYQLQLTLAKLAEVQKEKELEMVSSWEWQQVSEEPGLATTSVFGAEGAGEEKTRQRLLFLPLLLTAAVEGGRQKVEASCSFVEQKTYTYGRQRQGHLRSVETAMLYFGTLKPRSTVSQATLPVQLPASFTYPFIPPIPFPEAQIPSPPWAAFAAGAPSQAAYWGPSMEGAQGRDPQEPQRDQRAFEPQQLRRPPASHRPGDWNCSWCNPVNFSGREICYHCGRGTWLQNP</sequence>
<evidence type="ECO:0000256" key="6">
    <source>
        <dbReference type="SAM" id="MobiDB-lite"/>
    </source>
</evidence>
<evidence type="ECO:0000259" key="7">
    <source>
        <dbReference type="PROSITE" id="PS50199"/>
    </source>
</evidence>